<dbReference type="InParanoid" id="A0A078AMU1"/>
<dbReference type="SUPFAM" id="SSF49313">
    <property type="entry name" value="Cadherin-like"/>
    <property type="match status" value="1"/>
</dbReference>
<evidence type="ECO:0000313" key="1">
    <source>
        <dbReference type="EMBL" id="CDW82692.1"/>
    </source>
</evidence>
<dbReference type="SUPFAM" id="SSF49503">
    <property type="entry name" value="Cupredoxins"/>
    <property type="match status" value="1"/>
</dbReference>
<dbReference type="Proteomes" id="UP000039865">
    <property type="component" value="Unassembled WGS sequence"/>
</dbReference>
<gene>
    <name evidence="1" type="primary">Contig2593.g2786</name>
    <name evidence="1" type="ORF">STYLEM_11725</name>
</gene>
<dbReference type="InterPro" id="IPR013783">
    <property type="entry name" value="Ig-like_fold"/>
</dbReference>
<keyword evidence="2" id="KW-1185">Reference proteome</keyword>
<proteinExistence type="predicted"/>
<dbReference type="EMBL" id="CCKQ01011156">
    <property type="protein sequence ID" value="CDW82692.1"/>
    <property type="molecule type" value="Genomic_DNA"/>
</dbReference>
<reference evidence="1 2" key="1">
    <citation type="submission" date="2014-06" db="EMBL/GenBank/DDBJ databases">
        <authorList>
            <person name="Swart Estienne"/>
        </authorList>
    </citation>
    <scope>NUCLEOTIDE SEQUENCE [LARGE SCALE GENOMIC DNA]</scope>
    <source>
        <strain evidence="1 2">130c</strain>
    </source>
</reference>
<dbReference type="InterPro" id="IPR015919">
    <property type="entry name" value="Cadherin-like_sf"/>
</dbReference>
<sequence length="665" mass="74193">MAGFTITGARKFIITFGYDQTVCTDIEASPSATESVFYTAGRTYSNNIRCRGLHQYWDQMIAKYSTSDGSQQWLYTIGGNNYDLLEDIVLNNDGTTLYGVGMSQSFTYGESDHVLMAMKTSGAGSLLFYKRYGCTRDDQLLGITISNTNQYIVFTGQTQCFQSSQQSDYNIPTFKYDLLTHQIEWMIVTGASSKEDYSNSIQYSLYDQGTYQTIQTLQGTDSYYSGGFMKISSDGQYIYAKKFAGTDSHDSCDDLDTNEDGRVVFLVCTVGSTSFISSARKAAFILKINGVDGTLIQARIFDSNRDDNYRSVAVDKYGFVTIAFSTDSTSGNWAISSTSWGVTTYYRSVGVLKIAAELDDVDFLVQKTTVSLTDITTDWNVQRIGDNIQFINQVMTGQVCSISSGNVGYSSQSWSKVAVASTVFNKLYPPLMNDLTFKVGQTVSVVLNNFCYDTVPTYVDVIGLDYNTISQTLYFLPPGLILNWVTQRLTGKPTQAGIYALKLYKAVSSDEVSTTILITITGGNSVQKTTKKFEIVPDTVIAGKQYYYSFDPTDYFNDDDTYTYQAQLITQRIGLSITYSDLPSWLTFNSQNYTFIGATQSSDYSQFPVELEIVIKASDGQVYHIKGYTRIPYQDLFLGNLPLSKVFMLTLKGQMDFRVLKSILT</sequence>
<dbReference type="AlphaFoldDB" id="A0A078AMU1"/>
<organism evidence="1 2">
    <name type="scientific">Stylonychia lemnae</name>
    <name type="common">Ciliate</name>
    <dbReference type="NCBI Taxonomy" id="5949"/>
    <lineage>
        <taxon>Eukaryota</taxon>
        <taxon>Sar</taxon>
        <taxon>Alveolata</taxon>
        <taxon>Ciliophora</taxon>
        <taxon>Intramacronucleata</taxon>
        <taxon>Spirotrichea</taxon>
        <taxon>Stichotrichia</taxon>
        <taxon>Sporadotrichida</taxon>
        <taxon>Oxytrichidae</taxon>
        <taxon>Stylonychinae</taxon>
        <taxon>Stylonychia</taxon>
    </lineage>
</organism>
<name>A0A078AMU1_STYLE</name>
<dbReference type="Gene3D" id="2.60.40.10">
    <property type="entry name" value="Immunoglobulins"/>
    <property type="match status" value="1"/>
</dbReference>
<dbReference type="InterPro" id="IPR008972">
    <property type="entry name" value="Cupredoxin"/>
</dbReference>
<dbReference type="GO" id="GO:0016020">
    <property type="term" value="C:membrane"/>
    <property type="evidence" value="ECO:0007669"/>
    <property type="project" value="InterPro"/>
</dbReference>
<accession>A0A078AMU1</accession>
<protein>
    <submittedName>
        <fullName evidence="1">Ig family protein</fullName>
    </submittedName>
</protein>
<dbReference type="GO" id="GO:0005509">
    <property type="term" value="F:calcium ion binding"/>
    <property type="evidence" value="ECO:0007669"/>
    <property type="project" value="InterPro"/>
</dbReference>
<evidence type="ECO:0000313" key="2">
    <source>
        <dbReference type="Proteomes" id="UP000039865"/>
    </source>
</evidence>